<gene>
    <name evidence="2" type="ORF">ACFSUS_28650</name>
</gene>
<evidence type="ECO:0000313" key="2">
    <source>
        <dbReference type="EMBL" id="MFD2574636.1"/>
    </source>
</evidence>
<keyword evidence="3" id="KW-1185">Reference proteome</keyword>
<evidence type="ECO:0000259" key="1">
    <source>
        <dbReference type="Pfam" id="PF13020"/>
    </source>
</evidence>
<reference evidence="3" key="1">
    <citation type="journal article" date="2019" name="Int. J. Syst. Evol. Microbiol.">
        <title>The Global Catalogue of Microorganisms (GCM) 10K type strain sequencing project: providing services to taxonomists for standard genome sequencing and annotation.</title>
        <authorList>
            <consortium name="The Broad Institute Genomics Platform"/>
            <consortium name="The Broad Institute Genome Sequencing Center for Infectious Disease"/>
            <person name="Wu L."/>
            <person name="Ma J."/>
        </authorList>
    </citation>
    <scope>NUCLEOTIDE SEQUENCE [LARGE SCALE GENOMIC DNA]</scope>
    <source>
        <strain evidence="3">KCTC 42805</strain>
    </source>
</reference>
<name>A0ABW5MDS0_9BACT</name>
<dbReference type="Pfam" id="PF13020">
    <property type="entry name" value="NOV_C"/>
    <property type="match status" value="1"/>
</dbReference>
<dbReference type="EMBL" id="JBHULN010000036">
    <property type="protein sequence ID" value="MFD2574636.1"/>
    <property type="molecule type" value="Genomic_DNA"/>
</dbReference>
<sequence>MTHSDLTFFKRYFEDKNKNGVNPSNQKAINLTAKIFINKLYPYLSRDKRYYLGLKIQGPGLATEPQILARKIIFKAKNWRLNGEFIHDPEKAHSIPDRYENINPGDLAVLEFFDNPSGEPDRINIILISQVLPTDRNIYQTLKGFVSERDSMALLPEEILIDVIDILPEDHSLQSLVADNDALELLAEGVDIGIGAAFIDSYSNEEPASSKKTVNVRKYRTSDFNKSAKPSQRRVSAEAFQTAKVNQEQNGKIGEELVEAYFSNNPSIGSFEWSSKENAISPYDFKRVDQEEGELIDVKATSRRFEEPFHLSINEVRQAACAPSTYHIYRVYDVQGQPKMRISADIKSFAQGILTQVQSFQTGIIPDGFTLSAILLERELNFGPPISLSPSDDEDVDAS</sequence>
<protein>
    <submittedName>
        <fullName evidence="2">Protein NO VEIN domain-containing protein</fullName>
    </submittedName>
</protein>
<dbReference type="Proteomes" id="UP001597469">
    <property type="component" value="Unassembled WGS sequence"/>
</dbReference>
<feature type="domain" description="Protein NO VEIN C-terminal" evidence="1">
    <location>
        <begin position="271"/>
        <end position="341"/>
    </location>
</feature>
<accession>A0ABW5MDS0</accession>
<comment type="caution">
    <text evidence="2">The sequence shown here is derived from an EMBL/GenBank/DDBJ whole genome shotgun (WGS) entry which is preliminary data.</text>
</comment>
<dbReference type="InterPro" id="IPR024975">
    <property type="entry name" value="NOV_C"/>
</dbReference>
<proteinExistence type="predicted"/>
<evidence type="ECO:0000313" key="3">
    <source>
        <dbReference type="Proteomes" id="UP001597469"/>
    </source>
</evidence>
<organism evidence="2 3">
    <name type="scientific">Spirosoma soli</name>
    <dbReference type="NCBI Taxonomy" id="1770529"/>
    <lineage>
        <taxon>Bacteria</taxon>
        <taxon>Pseudomonadati</taxon>
        <taxon>Bacteroidota</taxon>
        <taxon>Cytophagia</taxon>
        <taxon>Cytophagales</taxon>
        <taxon>Cytophagaceae</taxon>
        <taxon>Spirosoma</taxon>
    </lineage>
</organism>